<sequence length="240" mass="27609">MDGKDYFLNQLSNLKADLHSMNAQAIKKKFSLFPNQAVSIYDYNTFELKYVDGFQMFGMKNDEITMVDVFNTAVPEHREVCGELSGKILQFAKDRLIKKDSHVLNMTYAGLHKDGTRMHIMFQAKIFETTSDEIIKSACTMMTHLPHLKPPNIVSWSVHGPSFDHVYKLLDKSIVSPNHIRSREQEILQLMSGGLTMHEMADNLCISNRTVEKHLENLRHRFNCQNSIQLVAFAKDMELL</sequence>
<keyword evidence="2" id="KW-0238">DNA-binding</keyword>
<evidence type="ECO:0000256" key="2">
    <source>
        <dbReference type="ARBA" id="ARBA00023125"/>
    </source>
</evidence>
<evidence type="ECO:0000256" key="1">
    <source>
        <dbReference type="ARBA" id="ARBA00023015"/>
    </source>
</evidence>
<dbReference type="GO" id="GO:0006355">
    <property type="term" value="P:regulation of DNA-templated transcription"/>
    <property type="evidence" value="ECO:0007669"/>
    <property type="project" value="InterPro"/>
</dbReference>
<dbReference type="PANTHER" id="PTHR44688">
    <property type="entry name" value="DNA-BINDING TRANSCRIPTIONAL ACTIVATOR DEVR_DOSR"/>
    <property type="match status" value="1"/>
</dbReference>
<dbReference type="SUPFAM" id="SSF46894">
    <property type="entry name" value="C-terminal effector domain of the bipartite response regulators"/>
    <property type="match status" value="1"/>
</dbReference>
<gene>
    <name evidence="5" type="ORF">SAMN04488514_103144</name>
</gene>
<dbReference type="Gene3D" id="1.10.10.10">
    <property type="entry name" value="Winged helix-like DNA-binding domain superfamily/Winged helix DNA-binding domain"/>
    <property type="match status" value="1"/>
</dbReference>
<dbReference type="InterPro" id="IPR016032">
    <property type="entry name" value="Sig_transdc_resp-reg_C-effctor"/>
</dbReference>
<evidence type="ECO:0000313" key="6">
    <source>
        <dbReference type="Proteomes" id="UP000199440"/>
    </source>
</evidence>
<dbReference type="OrthoDB" id="1199646at2"/>
<dbReference type="STRING" id="192904.SAMN04488514_103144"/>
<keyword evidence="6" id="KW-1185">Reference proteome</keyword>
<dbReference type="CDD" id="cd06170">
    <property type="entry name" value="LuxR_C_like"/>
    <property type="match status" value="1"/>
</dbReference>
<dbReference type="RefSeq" id="WP_089887486.1">
    <property type="nucleotide sequence ID" value="NZ_FNGV01000003.1"/>
</dbReference>
<feature type="domain" description="HTH luxR-type" evidence="4">
    <location>
        <begin position="173"/>
        <end position="238"/>
    </location>
</feature>
<keyword evidence="1" id="KW-0805">Transcription regulation</keyword>
<dbReference type="PANTHER" id="PTHR44688:SF16">
    <property type="entry name" value="DNA-BINDING TRANSCRIPTIONAL ACTIVATOR DEVR_DOSR"/>
    <property type="match status" value="1"/>
</dbReference>
<dbReference type="Gene3D" id="3.30.450.20">
    <property type="entry name" value="PAS domain"/>
    <property type="match status" value="1"/>
</dbReference>
<dbReference type="Proteomes" id="UP000199440">
    <property type="component" value="Unassembled WGS sequence"/>
</dbReference>
<proteinExistence type="predicted"/>
<dbReference type="SMART" id="SM00421">
    <property type="entry name" value="HTH_LUXR"/>
    <property type="match status" value="1"/>
</dbReference>
<name>A0A1G9NEU1_9FLAO</name>
<dbReference type="InterPro" id="IPR036388">
    <property type="entry name" value="WH-like_DNA-bd_sf"/>
</dbReference>
<keyword evidence="3" id="KW-0804">Transcription</keyword>
<evidence type="ECO:0000256" key="3">
    <source>
        <dbReference type="ARBA" id="ARBA00023163"/>
    </source>
</evidence>
<dbReference type="EMBL" id="FNGV01000003">
    <property type="protein sequence ID" value="SDL84821.1"/>
    <property type="molecule type" value="Genomic_DNA"/>
</dbReference>
<protein>
    <submittedName>
        <fullName evidence="5">Regulatory protein, luxR family</fullName>
    </submittedName>
</protein>
<dbReference type="AlphaFoldDB" id="A0A1G9NEU1"/>
<accession>A0A1G9NEU1</accession>
<evidence type="ECO:0000259" key="4">
    <source>
        <dbReference type="PROSITE" id="PS50043"/>
    </source>
</evidence>
<dbReference type="InterPro" id="IPR000792">
    <property type="entry name" value="Tscrpt_reg_LuxR_C"/>
</dbReference>
<dbReference type="PROSITE" id="PS50043">
    <property type="entry name" value="HTH_LUXR_2"/>
    <property type="match status" value="1"/>
</dbReference>
<reference evidence="5 6" key="1">
    <citation type="submission" date="2016-10" db="EMBL/GenBank/DDBJ databases">
        <authorList>
            <person name="de Groot N.N."/>
        </authorList>
    </citation>
    <scope>NUCLEOTIDE SEQUENCE [LARGE SCALE GENOMIC DNA]</scope>
    <source>
        <strain evidence="5 6">DSM 19886</strain>
    </source>
</reference>
<organism evidence="5 6">
    <name type="scientific">Kriegella aquimaris</name>
    <dbReference type="NCBI Taxonomy" id="192904"/>
    <lineage>
        <taxon>Bacteria</taxon>
        <taxon>Pseudomonadati</taxon>
        <taxon>Bacteroidota</taxon>
        <taxon>Flavobacteriia</taxon>
        <taxon>Flavobacteriales</taxon>
        <taxon>Flavobacteriaceae</taxon>
        <taxon>Kriegella</taxon>
    </lineage>
</organism>
<dbReference type="PRINTS" id="PR00038">
    <property type="entry name" value="HTHLUXR"/>
</dbReference>
<evidence type="ECO:0000313" key="5">
    <source>
        <dbReference type="EMBL" id="SDL84821.1"/>
    </source>
</evidence>
<dbReference type="Pfam" id="PF00196">
    <property type="entry name" value="GerE"/>
    <property type="match status" value="1"/>
</dbReference>
<dbReference type="GO" id="GO:0003677">
    <property type="term" value="F:DNA binding"/>
    <property type="evidence" value="ECO:0007669"/>
    <property type="project" value="UniProtKB-KW"/>
</dbReference>